<dbReference type="AlphaFoldDB" id="A0A4P0YIU3"/>
<reference evidence="1" key="1">
    <citation type="submission" date="2019-04" db="EMBL/GenBank/DDBJ databases">
        <authorList>
            <consortium name="Pathogen Informatics"/>
        </authorList>
    </citation>
    <scope>NUCLEOTIDE SEQUENCE</scope>
    <source>
        <strain evidence="1">NCTC9183</strain>
    </source>
</reference>
<gene>
    <name evidence="1" type="primary">puuE_1</name>
    <name evidence="1" type="ORF">NCTC9183_06614</name>
</gene>
<dbReference type="Gene3D" id="3.40.640.10">
    <property type="entry name" value="Type I PLP-dependent aspartate aminotransferase-like (Major domain)"/>
    <property type="match status" value="1"/>
</dbReference>
<name>A0A4P0YIU3_KLEPN</name>
<dbReference type="InterPro" id="IPR005814">
    <property type="entry name" value="Aminotrans_3"/>
</dbReference>
<dbReference type="Pfam" id="PF00202">
    <property type="entry name" value="Aminotran_3"/>
    <property type="match status" value="1"/>
</dbReference>
<protein>
    <submittedName>
        <fullName evidence="1">Gamma-aminobutyrate:alpha-ketoglutarate aminotransferase</fullName>
        <ecNumber evidence="1">2.6.1.19</ecNumber>
    </submittedName>
</protein>
<sequence>MQALRDLCDTHGILLIADEVQTGSPYRQLFAMQHYEVKPI</sequence>
<dbReference type="GO" id="GO:0034386">
    <property type="term" value="F:4-aminobutyrate:2-oxoglutarate transaminase activity"/>
    <property type="evidence" value="ECO:0007669"/>
    <property type="project" value="UniProtKB-EC"/>
</dbReference>
<dbReference type="GO" id="GO:0030170">
    <property type="term" value="F:pyridoxal phosphate binding"/>
    <property type="evidence" value="ECO:0007669"/>
    <property type="project" value="InterPro"/>
</dbReference>
<dbReference type="EC" id="2.6.1.19" evidence="1"/>
<organism evidence="1">
    <name type="scientific">Klebsiella pneumoniae</name>
    <dbReference type="NCBI Taxonomy" id="573"/>
    <lineage>
        <taxon>Bacteria</taxon>
        <taxon>Pseudomonadati</taxon>
        <taxon>Pseudomonadota</taxon>
        <taxon>Gammaproteobacteria</taxon>
        <taxon>Enterobacterales</taxon>
        <taxon>Enterobacteriaceae</taxon>
        <taxon>Klebsiella/Raoultella group</taxon>
        <taxon>Klebsiella</taxon>
        <taxon>Klebsiella pneumoniae complex</taxon>
    </lineage>
</organism>
<evidence type="ECO:0000313" key="1">
    <source>
        <dbReference type="EMBL" id="VTM59978.1"/>
    </source>
</evidence>
<dbReference type="SUPFAM" id="SSF53383">
    <property type="entry name" value="PLP-dependent transferases"/>
    <property type="match status" value="1"/>
</dbReference>
<dbReference type="Proteomes" id="UP000507695">
    <property type="component" value="Unassembled WGS sequence"/>
</dbReference>
<keyword evidence="1" id="KW-0032">Aminotransferase</keyword>
<keyword evidence="1" id="KW-0808">Transferase</keyword>
<dbReference type="InterPro" id="IPR015424">
    <property type="entry name" value="PyrdxlP-dep_Trfase"/>
</dbReference>
<dbReference type="InterPro" id="IPR015421">
    <property type="entry name" value="PyrdxlP-dep_Trfase_major"/>
</dbReference>
<dbReference type="EMBL" id="CABDVL010000003">
    <property type="protein sequence ID" value="VTM59978.1"/>
    <property type="molecule type" value="Genomic_DNA"/>
</dbReference>
<accession>A0A4P0YIU3</accession>
<proteinExistence type="predicted"/>